<protein>
    <recommendedName>
        <fullName evidence="3">RRM domain-containing protein</fullName>
    </recommendedName>
</protein>
<evidence type="ECO:0000256" key="1">
    <source>
        <dbReference type="ARBA" id="ARBA00022884"/>
    </source>
</evidence>
<reference evidence="4" key="2">
    <citation type="submission" date="2024-10" db="UniProtKB">
        <authorList>
            <consortium name="EnsemblProtists"/>
        </authorList>
    </citation>
    <scope>IDENTIFICATION</scope>
</reference>
<accession>A0A0D3L170</accession>
<dbReference type="InterPro" id="IPR050502">
    <property type="entry name" value="Euk_RNA-bind_prot"/>
</dbReference>
<dbReference type="AlphaFoldDB" id="A0A0D3L170"/>
<dbReference type="STRING" id="2903.R1FRJ6"/>
<dbReference type="KEGG" id="ehx:EMIHUDRAFT_447460"/>
<keyword evidence="5" id="KW-1185">Reference proteome</keyword>
<dbReference type="SMART" id="SM00360">
    <property type="entry name" value="RRM"/>
    <property type="match status" value="1"/>
</dbReference>
<proteinExistence type="predicted"/>
<evidence type="ECO:0000259" key="3">
    <source>
        <dbReference type="PROSITE" id="PS50102"/>
    </source>
</evidence>
<keyword evidence="1 2" id="KW-0694">RNA-binding</keyword>
<dbReference type="EnsemblProtists" id="EOD41755">
    <property type="protein sequence ID" value="EOD41755"/>
    <property type="gene ID" value="EMIHUDRAFT_447460"/>
</dbReference>
<evidence type="ECO:0000313" key="4">
    <source>
        <dbReference type="EnsemblProtists" id="EOD41755"/>
    </source>
</evidence>
<dbReference type="SUPFAM" id="SSF54928">
    <property type="entry name" value="RNA-binding domain, RBD"/>
    <property type="match status" value="1"/>
</dbReference>
<dbReference type="InterPro" id="IPR012677">
    <property type="entry name" value="Nucleotide-bd_a/b_plait_sf"/>
</dbReference>
<dbReference type="RefSeq" id="XP_005794184.1">
    <property type="nucleotide sequence ID" value="XM_005794127.1"/>
</dbReference>
<dbReference type="InterPro" id="IPR035979">
    <property type="entry name" value="RBD_domain_sf"/>
</dbReference>
<dbReference type="CDD" id="cd00590">
    <property type="entry name" value="RRM_SF"/>
    <property type="match status" value="2"/>
</dbReference>
<dbReference type="Gene3D" id="3.30.70.330">
    <property type="match status" value="2"/>
</dbReference>
<feature type="domain" description="RRM" evidence="3">
    <location>
        <begin position="176"/>
        <end position="263"/>
    </location>
</feature>
<dbReference type="Pfam" id="PF00076">
    <property type="entry name" value="RRM_1"/>
    <property type="match status" value="2"/>
</dbReference>
<dbReference type="HOGENOM" id="CLU_867213_0_0_1"/>
<dbReference type="PaxDb" id="2903-EOD41755"/>
<name>A0A0D3L170_EMIH1</name>
<dbReference type="PROSITE" id="PS50102">
    <property type="entry name" value="RRM"/>
    <property type="match status" value="1"/>
</dbReference>
<dbReference type="GO" id="GO:0003729">
    <property type="term" value="F:mRNA binding"/>
    <property type="evidence" value="ECO:0007669"/>
    <property type="project" value="TreeGrafter"/>
</dbReference>
<dbReference type="PANTHER" id="PTHR48025">
    <property type="entry name" value="OS02G0815200 PROTEIN"/>
    <property type="match status" value="1"/>
</dbReference>
<dbReference type="PANTHER" id="PTHR48025:SF1">
    <property type="entry name" value="RRM DOMAIN-CONTAINING PROTEIN"/>
    <property type="match status" value="1"/>
</dbReference>
<dbReference type="InterPro" id="IPR000504">
    <property type="entry name" value="RRM_dom"/>
</dbReference>
<evidence type="ECO:0000313" key="5">
    <source>
        <dbReference type="Proteomes" id="UP000013827"/>
    </source>
</evidence>
<dbReference type="Proteomes" id="UP000013827">
    <property type="component" value="Unassembled WGS sequence"/>
</dbReference>
<dbReference type="GeneID" id="17287025"/>
<organism evidence="4 5">
    <name type="scientific">Emiliania huxleyi (strain CCMP1516)</name>
    <dbReference type="NCBI Taxonomy" id="280463"/>
    <lineage>
        <taxon>Eukaryota</taxon>
        <taxon>Haptista</taxon>
        <taxon>Haptophyta</taxon>
        <taxon>Prymnesiophyceae</taxon>
        <taxon>Isochrysidales</taxon>
        <taxon>Noelaerhabdaceae</taxon>
        <taxon>Emiliania</taxon>
    </lineage>
</organism>
<sequence>MSHKAVVADGKRSEGPSEYMGKCLSADGGVYSVELLSDPPRELELSHSLLWQWAVAPSMKPKRLSGDAVRMEVGDRCIVAIWDERGGEVESVQLLRRMAGRIADRASAVAGQIEPDEAFRAVAGSRLFLKVSEILGAHQLPPLGERVEFVLAPNPERADRLWASEEPVRNGYLPGRRIYVGNLPPEVTWRELGHFFTEAKSGPLLHVVTPLDARGRPRGFGVVELPTTEAAAAALRAFAGGAELRGSRVIARDDTALVQAAGSTTVYVSNLAPTTTWQALAEHLRMTEGAAQVPVDGSGRPMGFAMVVLRDPSAAEAMNLP</sequence>
<reference evidence="5" key="1">
    <citation type="journal article" date="2013" name="Nature">
        <title>Pan genome of the phytoplankton Emiliania underpins its global distribution.</title>
        <authorList>
            <person name="Read B.A."/>
            <person name="Kegel J."/>
            <person name="Klute M.J."/>
            <person name="Kuo A."/>
            <person name="Lefebvre S.C."/>
            <person name="Maumus F."/>
            <person name="Mayer C."/>
            <person name="Miller J."/>
            <person name="Monier A."/>
            <person name="Salamov A."/>
            <person name="Young J."/>
            <person name="Aguilar M."/>
            <person name="Claverie J.M."/>
            <person name="Frickenhaus S."/>
            <person name="Gonzalez K."/>
            <person name="Herman E.K."/>
            <person name="Lin Y.C."/>
            <person name="Napier J."/>
            <person name="Ogata H."/>
            <person name="Sarno A.F."/>
            <person name="Shmutz J."/>
            <person name="Schroeder D."/>
            <person name="de Vargas C."/>
            <person name="Verret F."/>
            <person name="von Dassow P."/>
            <person name="Valentin K."/>
            <person name="Van de Peer Y."/>
            <person name="Wheeler G."/>
            <person name="Dacks J.B."/>
            <person name="Delwiche C.F."/>
            <person name="Dyhrman S.T."/>
            <person name="Glockner G."/>
            <person name="John U."/>
            <person name="Richards T."/>
            <person name="Worden A.Z."/>
            <person name="Zhang X."/>
            <person name="Grigoriev I.V."/>
            <person name="Allen A.E."/>
            <person name="Bidle K."/>
            <person name="Borodovsky M."/>
            <person name="Bowler C."/>
            <person name="Brownlee C."/>
            <person name="Cock J.M."/>
            <person name="Elias M."/>
            <person name="Gladyshev V.N."/>
            <person name="Groth M."/>
            <person name="Guda C."/>
            <person name="Hadaegh A."/>
            <person name="Iglesias-Rodriguez M.D."/>
            <person name="Jenkins J."/>
            <person name="Jones B.M."/>
            <person name="Lawson T."/>
            <person name="Leese F."/>
            <person name="Lindquist E."/>
            <person name="Lobanov A."/>
            <person name="Lomsadze A."/>
            <person name="Malik S.B."/>
            <person name="Marsh M.E."/>
            <person name="Mackinder L."/>
            <person name="Mock T."/>
            <person name="Mueller-Roeber B."/>
            <person name="Pagarete A."/>
            <person name="Parker M."/>
            <person name="Probert I."/>
            <person name="Quesneville H."/>
            <person name="Raines C."/>
            <person name="Rensing S.A."/>
            <person name="Riano-Pachon D.M."/>
            <person name="Richier S."/>
            <person name="Rokitta S."/>
            <person name="Shiraiwa Y."/>
            <person name="Soanes D.M."/>
            <person name="van der Giezen M."/>
            <person name="Wahlund T.M."/>
            <person name="Williams B."/>
            <person name="Wilson W."/>
            <person name="Wolfe G."/>
            <person name="Wurch L.L."/>
        </authorList>
    </citation>
    <scope>NUCLEOTIDE SEQUENCE</scope>
</reference>
<dbReference type="GO" id="GO:0005634">
    <property type="term" value="C:nucleus"/>
    <property type="evidence" value="ECO:0007669"/>
    <property type="project" value="TreeGrafter"/>
</dbReference>
<evidence type="ECO:0000256" key="2">
    <source>
        <dbReference type="PROSITE-ProRule" id="PRU00176"/>
    </source>
</evidence>